<evidence type="ECO:0000256" key="2">
    <source>
        <dbReference type="ARBA" id="ARBA00022737"/>
    </source>
</evidence>
<dbReference type="Pfam" id="PF14516">
    <property type="entry name" value="AAA_35"/>
    <property type="match status" value="1"/>
</dbReference>
<protein>
    <submittedName>
        <fullName evidence="4">AAA-like domain-containing protein</fullName>
    </submittedName>
</protein>
<feature type="repeat" description="WD" evidence="3">
    <location>
        <begin position="927"/>
        <end position="961"/>
    </location>
</feature>
<feature type="repeat" description="WD" evidence="3">
    <location>
        <begin position="678"/>
        <end position="710"/>
    </location>
</feature>
<dbReference type="PROSITE" id="PS50294">
    <property type="entry name" value="WD_REPEATS_REGION"/>
    <property type="match status" value="12"/>
</dbReference>
<dbReference type="Proteomes" id="UP000640725">
    <property type="component" value="Unassembled WGS sequence"/>
</dbReference>
<evidence type="ECO:0000256" key="1">
    <source>
        <dbReference type="ARBA" id="ARBA00022574"/>
    </source>
</evidence>
<feature type="repeat" description="WD" evidence="3">
    <location>
        <begin position="968"/>
        <end position="1002"/>
    </location>
</feature>
<dbReference type="SMART" id="SM00320">
    <property type="entry name" value="WD40"/>
    <property type="match status" value="14"/>
</dbReference>
<dbReference type="InterPro" id="IPR001680">
    <property type="entry name" value="WD40_rpt"/>
</dbReference>
<dbReference type="PRINTS" id="PR00320">
    <property type="entry name" value="GPROTEINBRPT"/>
</dbReference>
<dbReference type="PANTHER" id="PTHR19848">
    <property type="entry name" value="WD40 REPEAT PROTEIN"/>
    <property type="match status" value="1"/>
</dbReference>
<sequence length="1159" mass="130216">MLTVYQVGGSLHNNDPTYVVRSSDHQLYNALKAGEFCYVFNSRQMGKSSLLVRTKHQLETEGYCCAVIDLTQIGSQDTTPLQWYKGIMMDLLRGFGCFGKLNFKTWWNEQEGISLVQKFNEFLDILLIQQFPEQNLCIFIDEIDSLLSLNFPIDDFFALIRACYNQRAVNSEYKRLTFALFGVATPSDLIADKTRTPFNIGTAINLTGFTLEEAPPLVQGLTGIFAQPEEVLQEVLNWTNGQPFLTQKLLNLLLLNHQGKPDLIAQNSPTLWIKKIVRSQMIENWESQDEPEHLKTIRDRLIHNSKNAGRLLGIYQNIIQGSEIKANDSREHIELFLSGLIIKSQGYLKVRNLIYQEVFNLGWVQEQLAKLRPYSQSFDAWIASGQQDESRLLRGQALKDAQQWAMGKSLSDLDYNFLSASQDIDHQESQQKLEVERAKAIEKQLIEKEKRLQQEQKNTRLQRLLLGAISLAFLLSSGLGFFAFRQYREARISEIKALTSSSEGLFSSHRQLDSMIEAIKAKRRLESLGGVDQETTENVEKVLKQTVYNINEFNRLIGHKAPVLSVAISPNDQLIATASVDKTIKIWQRDGKLLQTLKQNGIASSVAFSPDSQQIISGHFDGSMKLWRIDGTLVKTIQINQTPVRKVAFSPNGQLFASASSDQRVRLWRLDGRLWKTLKGHQLSVLAVAFSPDSQIVASAGLDQTIKLWSRDGRLLKTLQNHQNAVLDVAFCSQENLLVSGSGDRTAKIWKTDGTLVKILHSDQAISGVDCRGEYIVTSGKDNQAKIWTIEGNFIRDLKQHRTTVRDVTLSSDGLIAASASDDGTVKLWKYNTELLKPLYGHQDAIWQLATSSDGKWIASVSEDDTLKLWHSDGRLRQTLKQPEGSFRSVRFSRDSRILVTVNTKALVQLWELDNRKPLPLKLFRTWGGHQAPLFAVAITPDGQIIASGGDDKTIKIWNFEGKLLQSINAHKERIWQLAFSQDGQLLASASQDGTVQLWQLNGKPVKTLTVEQGAVLGLAFSPNGNQIVTASLDNTLKFWQLNGTLLKTIKGNNDGFLQVAFSPDGQTIATGAIDNQVRLWNLNGELLKTLPGHQGTVGNVVFTADGKFLVSGGDDGTIILWNLQQIRTLNTFNYACNWVRDYLRTNIEVEESDRLLCP</sequence>
<dbReference type="Gene3D" id="2.130.10.10">
    <property type="entry name" value="YVTN repeat-like/Quinoprotein amine dehydrogenase"/>
    <property type="match status" value="4"/>
</dbReference>
<proteinExistence type="predicted"/>
<dbReference type="Gene3D" id="3.40.50.300">
    <property type="entry name" value="P-loop containing nucleotide triphosphate hydrolases"/>
    <property type="match status" value="1"/>
</dbReference>
<dbReference type="InterPro" id="IPR020472">
    <property type="entry name" value="WD40_PAC1"/>
</dbReference>
<keyword evidence="2" id="KW-0677">Repeat</keyword>
<feature type="repeat" description="WD" evidence="3">
    <location>
        <begin position="556"/>
        <end position="588"/>
    </location>
</feature>
<feature type="repeat" description="WD" evidence="3">
    <location>
        <begin position="880"/>
        <end position="921"/>
    </location>
</feature>
<feature type="repeat" description="WD" evidence="3">
    <location>
        <begin position="637"/>
        <end position="671"/>
    </location>
</feature>
<gene>
    <name evidence="4" type="ORF">IQ236_06310</name>
</gene>
<feature type="repeat" description="WD" evidence="3">
    <location>
        <begin position="1091"/>
        <end position="1132"/>
    </location>
</feature>
<reference evidence="4 5" key="1">
    <citation type="submission" date="2020-10" db="EMBL/GenBank/DDBJ databases">
        <authorList>
            <person name="Castelo-Branco R."/>
            <person name="Eusebio N."/>
            <person name="Adriana R."/>
            <person name="Vieira A."/>
            <person name="Brugerolle De Fraissinette N."/>
            <person name="Rezende De Castro R."/>
            <person name="Schneider M.P."/>
            <person name="Vasconcelos V."/>
            <person name="Leao P.N."/>
        </authorList>
    </citation>
    <scope>NUCLEOTIDE SEQUENCE [LARGE SCALE GENOMIC DNA]</scope>
    <source>
        <strain evidence="4 5">LEGE 06226</strain>
    </source>
</reference>
<evidence type="ECO:0000256" key="3">
    <source>
        <dbReference type="PROSITE-ProRule" id="PRU00221"/>
    </source>
</evidence>
<dbReference type="PROSITE" id="PS50082">
    <property type="entry name" value="WD_REPEATS_2"/>
    <property type="match status" value="13"/>
</dbReference>
<dbReference type="SUPFAM" id="SSF52540">
    <property type="entry name" value="P-loop containing nucleoside triphosphate hydrolases"/>
    <property type="match status" value="1"/>
</dbReference>
<keyword evidence="5" id="KW-1185">Reference proteome</keyword>
<dbReference type="RefSeq" id="WP_193868478.1">
    <property type="nucleotide sequence ID" value="NZ_JADEWU010000009.1"/>
</dbReference>
<accession>A0ABR9U8P8</accession>
<dbReference type="InterPro" id="IPR015943">
    <property type="entry name" value="WD40/YVTN_repeat-like_dom_sf"/>
</dbReference>
<comment type="caution">
    <text evidence="4">The sequence shown here is derived from an EMBL/GenBank/DDBJ whole genome shotgun (WGS) entry which is preliminary data.</text>
</comment>
<dbReference type="EMBL" id="JADEWU010000009">
    <property type="protein sequence ID" value="MBE9142836.1"/>
    <property type="molecule type" value="Genomic_DNA"/>
</dbReference>
<dbReference type="SUPFAM" id="SSF50978">
    <property type="entry name" value="WD40 repeat-like"/>
    <property type="match status" value="2"/>
</dbReference>
<dbReference type="InterPro" id="IPR027417">
    <property type="entry name" value="P-loop_NTPase"/>
</dbReference>
<dbReference type="CDD" id="cd00200">
    <property type="entry name" value="WD40"/>
    <property type="match status" value="2"/>
</dbReference>
<dbReference type="PROSITE" id="PS00678">
    <property type="entry name" value="WD_REPEATS_1"/>
    <property type="match status" value="3"/>
</dbReference>
<dbReference type="InterPro" id="IPR019775">
    <property type="entry name" value="WD40_repeat_CS"/>
</dbReference>
<feature type="repeat" description="WD" evidence="3">
    <location>
        <begin position="1009"/>
        <end position="1043"/>
    </location>
</feature>
<keyword evidence="1 3" id="KW-0853">WD repeat</keyword>
<evidence type="ECO:0000313" key="5">
    <source>
        <dbReference type="Proteomes" id="UP000640725"/>
    </source>
</evidence>
<dbReference type="Pfam" id="PF00400">
    <property type="entry name" value="WD40"/>
    <property type="match status" value="12"/>
</dbReference>
<dbReference type="PANTHER" id="PTHR19848:SF8">
    <property type="entry name" value="F-BOX AND WD REPEAT DOMAIN CONTAINING 7"/>
    <property type="match status" value="1"/>
</dbReference>
<feature type="repeat" description="WD" evidence="3">
    <location>
        <begin position="839"/>
        <end position="870"/>
    </location>
</feature>
<organism evidence="4 5">
    <name type="scientific">Planktothrix mougeotii LEGE 06226</name>
    <dbReference type="NCBI Taxonomy" id="1828728"/>
    <lineage>
        <taxon>Bacteria</taxon>
        <taxon>Bacillati</taxon>
        <taxon>Cyanobacteriota</taxon>
        <taxon>Cyanophyceae</taxon>
        <taxon>Oscillatoriophycideae</taxon>
        <taxon>Oscillatoriales</taxon>
        <taxon>Microcoleaceae</taxon>
        <taxon>Planktothrix</taxon>
    </lineage>
</organism>
<name>A0ABR9U8P8_9CYAN</name>
<evidence type="ECO:0000313" key="4">
    <source>
        <dbReference type="EMBL" id="MBE9142836.1"/>
    </source>
</evidence>
<feature type="repeat" description="WD" evidence="3">
    <location>
        <begin position="719"/>
        <end position="751"/>
    </location>
</feature>
<feature type="repeat" description="WD" evidence="3">
    <location>
        <begin position="798"/>
        <end position="833"/>
    </location>
</feature>
<dbReference type="InterPro" id="IPR036322">
    <property type="entry name" value="WD40_repeat_dom_sf"/>
</dbReference>
<feature type="repeat" description="WD" evidence="3">
    <location>
        <begin position="596"/>
        <end position="630"/>
    </location>
</feature>
<feature type="repeat" description="WD" evidence="3">
    <location>
        <begin position="1050"/>
        <end position="1084"/>
    </location>
</feature>